<evidence type="ECO:0000313" key="2">
    <source>
        <dbReference type="Proteomes" id="UP000095282"/>
    </source>
</evidence>
<dbReference type="AlphaFoldDB" id="A0A1I7T873"/>
<keyword evidence="1" id="KW-1133">Transmembrane helix</keyword>
<name>A0A1I7T873_9PELO</name>
<dbReference type="WBParaSite" id="Csp11.Scaffold539.g3364.t1">
    <property type="protein sequence ID" value="Csp11.Scaffold539.g3364.t1"/>
    <property type="gene ID" value="Csp11.Scaffold539.g3364"/>
</dbReference>
<organism evidence="2 3">
    <name type="scientific">Caenorhabditis tropicalis</name>
    <dbReference type="NCBI Taxonomy" id="1561998"/>
    <lineage>
        <taxon>Eukaryota</taxon>
        <taxon>Metazoa</taxon>
        <taxon>Ecdysozoa</taxon>
        <taxon>Nematoda</taxon>
        <taxon>Chromadorea</taxon>
        <taxon>Rhabditida</taxon>
        <taxon>Rhabditina</taxon>
        <taxon>Rhabditomorpha</taxon>
        <taxon>Rhabditoidea</taxon>
        <taxon>Rhabditidae</taxon>
        <taxon>Peloderinae</taxon>
        <taxon>Caenorhabditis</taxon>
    </lineage>
</organism>
<accession>A0A1I7T873</accession>
<keyword evidence="1" id="KW-0812">Transmembrane</keyword>
<dbReference type="PANTHER" id="PTHR34005:SF7">
    <property type="entry name" value="PROTEIN CBG26726"/>
    <property type="match status" value="1"/>
</dbReference>
<keyword evidence="1" id="KW-0472">Membrane</keyword>
<reference evidence="3" key="1">
    <citation type="submission" date="2016-11" db="UniProtKB">
        <authorList>
            <consortium name="WormBaseParasite"/>
        </authorList>
    </citation>
    <scope>IDENTIFICATION</scope>
</reference>
<feature type="transmembrane region" description="Helical" evidence="1">
    <location>
        <begin position="20"/>
        <end position="42"/>
    </location>
</feature>
<evidence type="ECO:0000313" key="3">
    <source>
        <dbReference type="WBParaSite" id="Csp11.Scaffold539.g3364.t1"/>
    </source>
</evidence>
<keyword evidence="2" id="KW-1185">Reference proteome</keyword>
<dbReference type="eggNOG" id="ENOG502TFRE">
    <property type="taxonomic scope" value="Eukaryota"/>
</dbReference>
<evidence type="ECO:0000256" key="1">
    <source>
        <dbReference type="SAM" id="Phobius"/>
    </source>
</evidence>
<protein>
    <submittedName>
        <fullName evidence="3">FBA_2 domain-containing protein</fullName>
    </submittedName>
</protein>
<dbReference type="PANTHER" id="PTHR34005">
    <property type="entry name" value="PROTEIN CBG15054-RELATED"/>
    <property type="match status" value="1"/>
</dbReference>
<dbReference type="Proteomes" id="UP000095282">
    <property type="component" value="Unplaced"/>
</dbReference>
<proteinExistence type="predicted"/>
<sequence length="370" mass="43604">MNSDCGMGDNVAEETNSLQTIAYIVGIPLAFVIIYYILYVFYNRKRKETKTPTRFRFVESHESDDNWEYQFEGNVVVRCRKTKGIRKIIRRLIPIPEFGMWRLRDLMLDLYGLKFGGRPEFQVPNDVLTISIPRNNFRCKGEFSTDFEPKDGVIGDYTYEMICSSVQATWFHFNETKYLAGICIFMDNRYHPLKIMKEKIKKILEDLRIYQPNPANFKEKLMKKTWCGFRNQWIIITQNEFGEVDKFAFNGQENQMELVKCPDCSLETTIRLMENTTRCRKTGMKPIPNLDFSKFLKVEFCEKNNDLVMIGKGSNGRISHFDWDSDLGKFKVQFCFDCETNAERRFKVSDEMEDAPPSYEFLELIELTQN</sequence>